<protein>
    <submittedName>
        <fullName evidence="2">Uncharacterized protein</fullName>
    </submittedName>
</protein>
<reference evidence="2 3" key="1">
    <citation type="journal article" date="2020" name="Genomics">
        <title>Complete, high-quality genomes from long-read metagenomic sequencing of two wolf lichen thalli reveals enigmatic genome architecture.</title>
        <authorList>
            <person name="McKenzie S.K."/>
            <person name="Walston R.F."/>
            <person name="Allen J.L."/>
        </authorList>
    </citation>
    <scope>NUCLEOTIDE SEQUENCE [LARGE SCALE GENOMIC DNA]</scope>
    <source>
        <strain evidence="2">WasteWater1</strain>
    </source>
</reference>
<organism evidence="2 3">
    <name type="scientific">Letharia lupina</name>
    <dbReference type="NCBI Taxonomy" id="560253"/>
    <lineage>
        <taxon>Eukaryota</taxon>
        <taxon>Fungi</taxon>
        <taxon>Dikarya</taxon>
        <taxon>Ascomycota</taxon>
        <taxon>Pezizomycotina</taxon>
        <taxon>Lecanoromycetes</taxon>
        <taxon>OSLEUM clade</taxon>
        <taxon>Lecanoromycetidae</taxon>
        <taxon>Lecanorales</taxon>
        <taxon>Lecanorineae</taxon>
        <taxon>Parmeliaceae</taxon>
        <taxon>Letharia</taxon>
    </lineage>
</organism>
<dbReference type="GeneID" id="59334651"/>
<dbReference type="RefSeq" id="XP_037147274.1">
    <property type="nucleotide sequence ID" value="XM_037297149.1"/>
</dbReference>
<accession>A0A8H6C737</accession>
<dbReference type="SUPFAM" id="SSF51905">
    <property type="entry name" value="FAD/NAD(P)-binding domain"/>
    <property type="match status" value="1"/>
</dbReference>
<proteinExistence type="predicted"/>
<dbReference type="Proteomes" id="UP000593566">
    <property type="component" value="Unassembled WGS sequence"/>
</dbReference>
<name>A0A8H6C737_9LECA</name>
<evidence type="ECO:0000313" key="3">
    <source>
        <dbReference type="Proteomes" id="UP000593566"/>
    </source>
</evidence>
<dbReference type="Gene3D" id="3.50.50.60">
    <property type="entry name" value="FAD/NAD(P)-binding domain"/>
    <property type="match status" value="1"/>
</dbReference>
<dbReference type="InterPro" id="IPR029731">
    <property type="entry name" value="OSGIN1/2"/>
</dbReference>
<dbReference type="InterPro" id="IPR036188">
    <property type="entry name" value="FAD/NAD-bd_sf"/>
</dbReference>
<dbReference type="AlphaFoldDB" id="A0A8H6C737"/>
<sequence>MAVKALPAHVDTVIVGNGPSALILSFILHGNTPFYNPTSPHPDPILHKKLSESPCLLDVDVYDLTAHFAASRLFNSSQALPINVLLDTLIRPLADTVPEEYNTCLEWRLEPGKKVPHVVLGDTAQVGGQWADNPVSASWDIGALSYAEMLSLPGYSFEEHYKKTRDGAVPKFHRPTRREVAGYLAAYSEETGIQDSVYTNVEVGTIRRLHAGFHVGSHNITCRHLVLASGIFSNLIPPRPSLLPLHAVPRPNVLSDVPLLVVGSGFTAADVIISTPANRKIIHIFKWDPENRPSPLRACHPRAYPEYAGVYRRMKLAAKQVLGGSGNSSPLRRRKSNPFFAERDWDNFYEGLPNTYIKDVAVSGETAYVSLEIGDGTMLQRQISNMEYVIGRRGSLNYLDNSLAREVLGTLDETMNPRPAISGPTLRSRAEKSLELAPGVFAIGSLTGDSLIRFAYGGCVFAAREIMRRTDSTAATIGSAVHSPSEAPSIPTVPLGDQPETGHLDIVSTNGHSDLHLHRAMRSLSTDREISHMGQALLRTLYKHLFLRAPKVSPALSLFLPNDTQPFLSLPCHLPLPLLIIQLKARTKAPKNASSPFDERHKYIPRPSTLYTRRKKCRQEDKEQDPERNAYPAEEDELQDSRVRPAFFEVPELSALLAKSFFNARGAVENVGYEAGGVVRGKG</sequence>
<dbReference type="EMBL" id="JACCJB010000024">
    <property type="protein sequence ID" value="KAF6217839.1"/>
    <property type="molecule type" value="Genomic_DNA"/>
</dbReference>
<comment type="caution">
    <text evidence="2">The sequence shown here is derived from an EMBL/GenBank/DDBJ whole genome shotgun (WGS) entry which is preliminary data.</text>
</comment>
<keyword evidence="3" id="KW-1185">Reference proteome</keyword>
<dbReference type="PANTHER" id="PTHR15192">
    <property type="entry name" value="PROTEIN CBG05349"/>
    <property type="match status" value="1"/>
</dbReference>
<feature type="region of interest" description="Disordered" evidence="1">
    <location>
        <begin position="590"/>
        <end position="639"/>
    </location>
</feature>
<gene>
    <name evidence="2" type="ORF">HO133_006250</name>
</gene>
<feature type="compositionally biased region" description="Basic and acidic residues" evidence="1">
    <location>
        <begin position="618"/>
        <end position="628"/>
    </location>
</feature>
<evidence type="ECO:0000313" key="2">
    <source>
        <dbReference type="EMBL" id="KAF6217839.1"/>
    </source>
</evidence>
<evidence type="ECO:0000256" key="1">
    <source>
        <dbReference type="SAM" id="MobiDB-lite"/>
    </source>
</evidence>
<dbReference type="PANTHER" id="PTHR15192:SF8">
    <property type="entry name" value="FAD_NAD(P)-BINDING DOMAIN-CONTAINING PROTEIN"/>
    <property type="match status" value="1"/>
</dbReference>